<reference evidence="2 3" key="1">
    <citation type="submission" date="2017-06" db="EMBL/GenBank/DDBJ databases">
        <title>A platform for efficient transgenesis in Macrostomum lignano, a flatworm model organism for stem cell research.</title>
        <authorList>
            <person name="Berezikov E."/>
        </authorList>
    </citation>
    <scope>NUCLEOTIDE SEQUENCE [LARGE SCALE GENOMIC DNA]</scope>
    <source>
        <strain evidence="2">DV1</strain>
        <tissue evidence="2">Whole organism</tissue>
    </source>
</reference>
<dbReference type="Pfam" id="PF17784">
    <property type="entry name" value="Sulfotransfer_4"/>
    <property type="match status" value="1"/>
</dbReference>
<dbReference type="PANTHER" id="PTHR36978">
    <property type="entry name" value="P-LOOP CONTAINING NUCLEOTIDE TRIPHOSPHATE HYDROLASE"/>
    <property type="match status" value="1"/>
</dbReference>
<dbReference type="InterPro" id="IPR027417">
    <property type="entry name" value="P-loop_NTPase"/>
</dbReference>
<gene>
    <name evidence="2" type="ORF">BOX15_Mlig019921g1</name>
</gene>
<keyword evidence="1" id="KW-0812">Transmembrane</keyword>
<evidence type="ECO:0000313" key="3">
    <source>
        <dbReference type="Proteomes" id="UP000215902"/>
    </source>
</evidence>
<dbReference type="EMBL" id="NIVC01000365">
    <property type="protein sequence ID" value="PAA84634.1"/>
    <property type="molecule type" value="Genomic_DNA"/>
</dbReference>
<name>A0A267GGY0_9PLAT</name>
<keyword evidence="1" id="KW-0472">Membrane</keyword>
<dbReference type="Gene3D" id="3.40.50.300">
    <property type="entry name" value="P-loop containing nucleotide triphosphate hydrolases"/>
    <property type="match status" value="1"/>
</dbReference>
<proteinExistence type="predicted"/>
<keyword evidence="3" id="KW-1185">Reference proteome</keyword>
<dbReference type="OrthoDB" id="272681at2759"/>
<dbReference type="Proteomes" id="UP000215902">
    <property type="component" value="Unassembled WGS sequence"/>
</dbReference>
<keyword evidence="1" id="KW-1133">Transmembrane helix</keyword>
<comment type="caution">
    <text evidence="2">The sequence shown here is derived from an EMBL/GenBank/DDBJ whole genome shotgun (WGS) entry which is preliminary data.</text>
</comment>
<dbReference type="PANTHER" id="PTHR36978:SF4">
    <property type="entry name" value="P-LOOP CONTAINING NUCLEOSIDE TRIPHOSPHATE HYDROLASE PROTEIN"/>
    <property type="match status" value="1"/>
</dbReference>
<evidence type="ECO:0000313" key="2">
    <source>
        <dbReference type="EMBL" id="PAA84634.1"/>
    </source>
</evidence>
<sequence>MSTEAKRDHPDVTLKVIGAAPSRTGTTSTKRALEMLLGGRCMHFSDLVYRRDELPIWLEATKRGRLEKTEADRLLRGCTACLDFPAAAFYEDLMEHYPHAKVLLTMRDEYSWAASIRATIMYSIRTFETAIPHFLLRPLNMENAGLLMRINFELGMGVSPDPSTTDQELADALLRYAQQVRERVPPDRLLEFRASQGWQPLCQFLGGLDQPSEEFPRLNDTRYFRCCIHAIRVVSTVLVAAPLAVAVSAVSVGLWLLL</sequence>
<organism evidence="2 3">
    <name type="scientific">Macrostomum lignano</name>
    <dbReference type="NCBI Taxonomy" id="282301"/>
    <lineage>
        <taxon>Eukaryota</taxon>
        <taxon>Metazoa</taxon>
        <taxon>Spiralia</taxon>
        <taxon>Lophotrochozoa</taxon>
        <taxon>Platyhelminthes</taxon>
        <taxon>Rhabditophora</taxon>
        <taxon>Macrostomorpha</taxon>
        <taxon>Macrostomida</taxon>
        <taxon>Macrostomidae</taxon>
        <taxon>Macrostomum</taxon>
    </lineage>
</organism>
<dbReference type="AlphaFoldDB" id="A0A267GGY0"/>
<protein>
    <recommendedName>
        <fullName evidence="4">Sulfotransfer_1 domain-containing protein</fullName>
    </recommendedName>
</protein>
<dbReference type="STRING" id="282301.A0A267GGY0"/>
<feature type="transmembrane region" description="Helical" evidence="1">
    <location>
        <begin position="233"/>
        <end position="257"/>
    </location>
</feature>
<accession>A0A267GGY0</accession>
<dbReference type="InterPro" id="IPR040632">
    <property type="entry name" value="Sulfotransfer_4"/>
</dbReference>
<evidence type="ECO:0008006" key="4">
    <source>
        <dbReference type="Google" id="ProtNLM"/>
    </source>
</evidence>
<evidence type="ECO:0000256" key="1">
    <source>
        <dbReference type="SAM" id="Phobius"/>
    </source>
</evidence>
<dbReference type="SUPFAM" id="SSF52540">
    <property type="entry name" value="P-loop containing nucleoside triphosphate hydrolases"/>
    <property type="match status" value="1"/>
</dbReference>